<dbReference type="OrthoDB" id="4119268at2759"/>
<feature type="compositionally biased region" description="Low complexity" evidence="1">
    <location>
        <begin position="31"/>
        <end position="54"/>
    </location>
</feature>
<dbReference type="EMBL" id="KN847320">
    <property type="protein sequence ID" value="KIW54865.1"/>
    <property type="molecule type" value="Genomic_DNA"/>
</dbReference>
<dbReference type="HOGENOM" id="CLU_044095_0_0_1"/>
<protein>
    <submittedName>
        <fullName evidence="2">Uncharacterized protein</fullName>
    </submittedName>
</protein>
<organism evidence="2 3">
    <name type="scientific">Exophiala xenobiotica</name>
    <dbReference type="NCBI Taxonomy" id="348802"/>
    <lineage>
        <taxon>Eukaryota</taxon>
        <taxon>Fungi</taxon>
        <taxon>Dikarya</taxon>
        <taxon>Ascomycota</taxon>
        <taxon>Pezizomycotina</taxon>
        <taxon>Eurotiomycetes</taxon>
        <taxon>Chaetothyriomycetidae</taxon>
        <taxon>Chaetothyriales</taxon>
        <taxon>Herpotrichiellaceae</taxon>
        <taxon>Exophiala</taxon>
    </lineage>
</organism>
<evidence type="ECO:0000256" key="1">
    <source>
        <dbReference type="SAM" id="MobiDB-lite"/>
    </source>
</evidence>
<feature type="compositionally biased region" description="Polar residues" evidence="1">
    <location>
        <begin position="8"/>
        <end position="21"/>
    </location>
</feature>
<dbReference type="RefSeq" id="XP_013315449.1">
    <property type="nucleotide sequence ID" value="XM_013459995.1"/>
</dbReference>
<dbReference type="GeneID" id="25329105"/>
<gene>
    <name evidence="2" type="ORF">PV05_07197</name>
</gene>
<evidence type="ECO:0000313" key="2">
    <source>
        <dbReference type="EMBL" id="KIW54865.1"/>
    </source>
</evidence>
<evidence type="ECO:0000313" key="3">
    <source>
        <dbReference type="Proteomes" id="UP000054342"/>
    </source>
</evidence>
<feature type="compositionally biased region" description="Basic and acidic residues" evidence="1">
    <location>
        <begin position="189"/>
        <end position="205"/>
    </location>
</feature>
<reference evidence="2 3" key="1">
    <citation type="submission" date="2015-01" db="EMBL/GenBank/DDBJ databases">
        <title>The Genome Sequence of Exophiala xenobiotica CBS118157.</title>
        <authorList>
            <consortium name="The Broad Institute Genomics Platform"/>
            <person name="Cuomo C."/>
            <person name="de Hoog S."/>
            <person name="Gorbushina A."/>
            <person name="Stielow B."/>
            <person name="Teixiera M."/>
            <person name="Abouelleil A."/>
            <person name="Chapman S.B."/>
            <person name="Priest M."/>
            <person name="Young S.K."/>
            <person name="Wortman J."/>
            <person name="Nusbaum C."/>
            <person name="Birren B."/>
        </authorList>
    </citation>
    <scope>NUCLEOTIDE SEQUENCE [LARGE SCALE GENOMIC DNA]</scope>
    <source>
        <strain evidence="2 3">CBS 118157</strain>
    </source>
</reference>
<feature type="compositionally biased region" description="Polar residues" evidence="1">
    <location>
        <begin position="165"/>
        <end position="185"/>
    </location>
</feature>
<dbReference type="AlphaFoldDB" id="A0A0D2EJJ8"/>
<proteinExistence type="predicted"/>
<feature type="compositionally biased region" description="Low complexity" evidence="1">
    <location>
        <begin position="212"/>
        <end position="221"/>
    </location>
</feature>
<accession>A0A0D2EJJ8</accession>
<name>A0A0D2EJJ8_9EURO</name>
<feature type="region of interest" description="Disordered" evidence="1">
    <location>
        <begin position="1"/>
        <end position="60"/>
    </location>
</feature>
<sequence>MPGKKGRGNNTVKGKDTTNVGPTGAPAALPASQAKTQTPAPAATATATATATSANRQAMQNQNPAEDFWTKNSHAKALIMSTLVPGTEPYKIAESHELATDIWKELQAKYAPANKFLGSRKDQIAADSLQASRDFIGDWVEGRPLDKYIDMYHRDMARANDQKKPQTATGHTQQNRTAPSAQSASPVDGHGHEDAQAGAKQEEHGLSASVKPSQQPQPSTTAPRDPAALWKPSPVKHDTYLSEYQALAFAGGDVQRKRQIQLAATKVLMQKLPTRDLRFLWAVMYGGDNTPWPGSLSVVIPGVTTGTRRFEEGNG</sequence>
<dbReference type="STRING" id="348802.A0A0D2EJJ8"/>
<keyword evidence="3" id="KW-1185">Reference proteome</keyword>
<feature type="region of interest" description="Disordered" evidence="1">
    <location>
        <begin position="160"/>
        <end position="233"/>
    </location>
</feature>
<dbReference type="Proteomes" id="UP000054342">
    <property type="component" value="Unassembled WGS sequence"/>
</dbReference>